<dbReference type="InterPro" id="IPR016181">
    <property type="entry name" value="Acyl_CoA_acyltransferase"/>
</dbReference>
<comment type="caution">
    <text evidence="2">The sequence shown here is derived from an EMBL/GenBank/DDBJ whole genome shotgun (WGS) entry which is preliminary data.</text>
</comment>
<gene>
    <name evidence="2" type="ORF">BIY22_05105</name>
</gene>
<name>A0A1Q9HJ65_9VIBR</name>
<keyword evidence="2" id="KW-0808">Transferase</keyword>
<reference evidence="2 3" key="1">
    <citation type="submission" date="2016-09" db="EMBL/GenBank/DDBJ databases">
        <title>Genomic Taxonomy of the Vibrionaceae.</title>
        <authorList>
            <person name="Gonzalez-Castillo A."/>
            <person name="Gomez-Gil B."/>
            <person name="Enciso-Ibarra K."/>
        </authorList>
    </citation>
    <scope>NUCLEOTIDE SEQUENCE [LARGE SCALE GENOMIC DNA]</scope>
    <source>
        <strain evidence="2 3">CAIM 703</strain>
    </source>
</reference>
<sequence length="179" mass="20335">MSPDYQIITPEFTLRLIDAEQSDVLRQLVIASPSLHQWVEWCHDQFSQEEADRFVLATRLNWVKSDAYGFGIFKRDDDCLIGMVAINELYHTFNMASLGYWIADQYQHQGYGRKALTALCEFCFEVLKLTRLEIVCDPANQPSQQLALACGAQFETLAANRFLFNGKPKSGAVYSIIPG</sequence>
<dbReference type="EMBL" id="MJMJ01000012">
    <property type="protein sequence ID" value="OLQ90378.1"/>
    <property type="molecule type" value="Genomic_DNA"/>
</dbReference>
<dbReference type="RefSeq" id="WP_075707931.1">
    <property type="nucleotide sequence ID" value="NZ_MJMJ01000012.1"/>
</dbReference>
<dbReference type="GO" id="GO:0005737">
    <property type="term" value="C:cytoplasm"/>
    <property type="evidence" value="ECO:0007669"/>
    <property type="project" value="TreeGrafter"/>
</dbReference>
<proteinExistence type="predicted"/>
<evidence type="ECO:0000313" key="2">
    <source>
        <dbReference type="EMBL" id="OLQ90378.1"/>
    </source>
</evidence>
<dbReference type="PROSITE" id="PS51186">
    <property type="entry name" value="GNAT"/>
    <property type="match status" value="1"/>
</dbReference>
<dbReference type="AlphaFoldDB" id="A0A1Q9HJ65"/>
<dbReference type="Gene3D" id="3.40.630.30">
    <property type="match status" value="1"/>
</dbReference>
<dbReference type="Pfam" id="PF13302">
    <property type="entry name" value="Acetyltransf_3"/>
    <property type="match status" value="1"/>
</dbReference>
<dbReference type="InterPro" id="IPR000182">
    <property type="entry name" value="GNAT_dom"/>
</dbReference>
<dbReference type="PANTHER" id="PTHR43441">
    <property type="entry name" value="RIBOSOMAL-PROTEIN-SERINE ACETYLTRANSFERASE"/>
    <property type="match status" value="1"/>
</dbReference>
<dbReference type="SUPFAM" id="SSF55729">
    <property type="entry name" value="Acyl-CoA N-acyltransferases (Nat)"/>
    <property type="match status" value="1"/>
</dbReference>
<accession>A0A1Q9HJ65</accession>
<evidence type="ECO:0000313" key="3">
    <source>
        <dbReference type="Proteomes" id="UP000186313"/>
    </source>
</evidence>
<dbReference type="GO" id="GO:1990189">
    <property type="term" value="F:protein N-terminal-serine acetyltransferase activity"/>
    <property type="evidence" value="ECO:0007669"/>
    <property type="project" value="TreeGrafter"/>
</dbReference>
<dbReference type="CDD" id="cd04301">
    <property type="entry name" value="NAT_SF"/>
    <property type="match status" value="1"/>
</dbReference>
<dbReference type="Proteomes" id="UP000186313">
    <property type="component" value="Unassembled WGS sequence"/>
</dbReference>
<dbReference type="InterPro" id="IPR051908">
    <property type="entry name" value="Ribosomal_N-acetyltransferase"/>
</dbReference>
<feature type="domain" description="N-acetyltransferase" evidence="1">
    <location>
        <begin position="23"/>
        <end position="179"/>
    </location>
</feature>
<dbReference type="STRING" id="1381081.BIY22_05105"/>
<dbReference type="PANTHER" id="PTHR43441:SF11">
    <property type="entry name" value="RIBOSOMAL-PROTEIN-SERINE ACETYLTRANSFERASE"/>
    <property type="match status" value="1"/>
</dbReference>
<protein>
    <submittedName>
        <fullName evidence="2">Ribosomal-protein-serine acetyltransferase</fullName>
    </submittedName>
</protein>
<organism evidence="2 3">
    <name type="scientific">Vibrio panuliri</name>
    <dbReference type="NCBI Taxonomy" id="1381081"/>
    <lineage>
        <taxon>Bacteria</taxon>
        <taxon>Pseudomonadati</taxon>
        <taxon>Pseudomonadota</taxon>
        <taxon>Gammaproteobacteria</taxon>
        <taxon>Vibrionales</taxon>
        <taxon>Vibrionaceae</taxon>
        <taxon>Vibrio</taxon>
    </lineage>
</organism>
<evidence type="ECO:0000259" key="1">
    <source>
        <dbReference type="PROSITE" id="PS51186"/>
    </source>
</evidence>
<dbReference type="GO" id="GO:0008999">
    <property type="term" value="F:protein-N-terminal-alanine acetyltransferase activity"/>
    <property type="evidence" value="ECO:0007669"/>
    <property type="project" value="TreeGrafter"/>
</dbReference>
<dbReference type="OrthoDB" id="5292292at2"/>